<dbReference type="AlphaFoldDB" id="A0A2W2BJN9"/>
<accession>A0A2W2BJN9</accession>
<dbReference type="RefSeq" id="WP_111199245.1">
    <property type="nucleotide sequence ID" value="NZ_QKVK01000006.1"/>
</dbReference>
<organism evidence="1 2">
    <name type="scientific">Aestuariivirga litoralis</name>
    <dbReference type="NCBI Taxonomy" id="2650924"/>
    <lineage>
        <taxon>Bacteria</taxon>
        <taxon>Pseudomonadati</taxon>
        <taxon>Pseudomonadota</taxon>
        <taxon>Alphaproteobacteria</taxon>
        <taxon>Hyphomicrobiales</taxon>
        <taxon>Aestuariivirgaceae</taxon>
        <taxon>Aestuariivirga</taxon>
    </lineage>
</organism>
<dbReference type="Proteomes" id="UP000248795">
    <property type="component" value="Unassembled WGS sequence"/>
</dbReference>
<protein>
    <recommendedName>
        <fullName evidence="3">DUF2399 domain-containing protein</fullName>
    </recommendedName>
</protein>
<sequence length="287" mass="32738">MTVYEASPTNRRSTKTAMEELYSGLLAICSTMQPMTVRQIYYQATVQGLVEKTEAGYVRVQRALVHLRRTGRLPFSYIADNVRWQRKPETWRDPQDAMRATARFYRKALWDDADVYVEVWLEKDALSAVVYDVTDVYDVPLMVTRGYASLTFLHVAAETMRAIGKPTFIYHLGDYDPSGVNAAEKVESSLREYAHGLPITFERLAERPEQITAWNLPTRPTKTTDTRAKNFGEVSVELDAIDGPRLRKLVRDALDKHMPAEQLEVLKAAEQSEREWLESWASVGNAA</sequence>
<keyword evidence="2" id="KW-1185">Reference proteome</keyword>
<dbReference type="EMBL" id="QKVK01000006">
    <property type="protein sequence ID" value="PZF76409.1"/>
    <property type="molecule type" value="Genomic_DNA"/>
</dbReference>
<name>A0A2W2BJN9_9HYPH</name>
<reference evidence="2" key="1">
    <citation type="submission" date="2018-06" db="EMBL/GenBank/DDBJ databases">
        <title>Aestuariibacter litoralis strain KCTC 52945T.</title>
        <authorList>
            <person name="Li X."/>
            <person name="Salam N."/>
            <person name="Li J.-L."/>
            <person name="Chen Y.-M."/>
            <person name="Yang Z.-W."/>
            <person name="Zhang L.-Y."/>
            <person name="Han M.-X."/>
            <person name="Xiao M."/>
            <person name="Li W.-J."/>
        </authorList>
    </citation>
    <scope>NUCLEOTIDE SEQUENCE [LARGE SCALE GENOMIC DNA]</scope>
    <source>
        <strain evidence="2">KCTC 52945</strain>
    </source>
</reference>
<evidence type="ECO:0000313" key="1">
    <source>
        <dbReference type="EMBL" id="PZF76409.1"/>
    </source>
</evidence>
<gene>
    <name evidence="1" type="ORF">DK847_14640</name>
</gene>
<evidence type="ECO:0000313" key="2">
    <source>
        <dbReference type="Proteomes" id="UP000248795"/>
    </source>
</evidence>
<proteinExistence type="predicted"/>
<comment type="caution">
    <text evidence="1">The sequence shown here is derived from an EMBL/GenBank/DDBJ whole genome shotgun (WGS) entry which is preliminary data.</text>
</comment>
<evidence type="ECO:0008006" key="3">
    <source>
        <dbReference type="Google" id="ProtNLM"/>
    </source>
</evidence>